<proteinExistence type="predicted"/>
<evidence type="ECO:0008006" key="4">
    <source>
        <dbReference type="Google" id="ProtNLM"/>
    </source>
</evidence>
<feature type="chain" id="PRO_5017953609" description="Alginate biosynthesis protein AlgF" evidence="1">
    <location>
        <begin position="29"/>
        <end position="211"/>
    </location>
</feature>
<dbReference type="AlphaFoldDB" id="A0A3N2R858"/>
<comment type="caution">
    <text evidence="2">The sequence shown here is derived from an EMBL/GenBank/DDBJ whole genome shotgun (WGS) entry which is preliminary data.</text>
</comment>
<gene>
    <name evidence="2" type="ORF">EAT49_04835</name>
</gene>
<dbReference type="OrthoDB" id="8390419at2"/>
<protein>
    <recommendedName>
        <fullName evidence="4">Alginate biosynthesis protein AlgF</fullName>
    </recommendedName>
</protein>
<keyword evidence="1" id="KW-0732">Signal</keyword>
<reference evidence="2 3" key="1">
    <citation type="submission" date="2018-10" db="EMBL/GenBank/DDBJ databases">
        <title>Histidinibacterium lentulum gen. nov., sp. nov., a marine bacterium from the culture broth of Picochlorum sp. 122.</title>
        <authorList>
            <person name="Wang G."/>
        </authorList>
    </citation>
    <scope>NUCLEOTIDE SEQUENCE [LARGE SCALE GENOMIC DNA]</scope>
    <source>
        <strain evidence="2 3">B17</strain>
    </source>
</reference>
<feature type="signal peptide" evidence="1">
    <location>
        <begin position="1"/>
        <end position="28"/>
    </location>
</feature>
<evidence type="ECO:0000313" key="2">
    <source>
        <dbReference type="EMBL" id="ROU03625.1"/>
    </source>
</evidence>
<keyword evidence="3" id="KW-1185">Reference proteome</keyword>
<dbReference type="RefSeq" id="WP_123641160.1">
    <property type="nucleotide sequence ID" value="NZ_ML119082.1"/>
</dbReference>
<organism evidence="2 3">
    <name type="scientific">Histidinibacterium lentulum</name>
    <dbReference type="NCBI Taxonomy" id="2480588"/>
    <lineage>
        <taxon>Bacteria</taxon>
        <taxon>Pseudomonadati</taxon>
        <taxon>Pseudomonadota</taxon>
        <taxon>Alphaproteobacteria</taxon>
        <taxon>Rhodobacterales</taxon>
        <taxon>Paracoccaceae</taxon>
        <taxon>Histidinibacterium</taxon>
    </lineage>
</organism>
<accession>A0A3N2R858</accession>
<sequence>MNSRSFRKDLPILALAATGALSALPAAAQDEGLYPEPSAPDASFLRVYAPGGDRVTIAGGSHVPGKSGLTSYVEIAPGEVPVEVGGTETVIEAGPNLHYSLLAPEEGTPETDAVTGSPAQGDLVFYNLTELEGVDLYVPSAEATAVGGVGPMSGAGVALNAPLTLTFEVRHEGETLAVVEGVEMRRGGGTTVLFAGGSGNRTATAEANTYE</sequence>
<evidence type="ECO:0000313" key="3">
    <source>
        <dbReference type="Proteomes" id="UP000268016"/>
    </source>
</evidence>
<name>A0A3N2R858_9RHOB</name>
<evidence type="ECO:0000256" key="1">
    <source>
        <dbReference type="SAM" id="SignalP"/>
    </source>
</evidence>
<dbReference type="Proteomes" id="UP000268016">
    <property type="component" value="Unassembled WGS sequence"/>
</dbReference>
<dbReference type="EMBL" id="RDRB01000002">
    <property type="protein sequence ID" value="ROU03625.1"/>
    <property type="molecule type" value="Genomic_DNA"/>
</dbReference>